<gene>
    <name evidence="1" type="ORF">PCO31110_02636</name>
</gene>
<dbReference type="AlphaFoldDB" id="A0A5E4VEX2"/>
<evidence type="ECO:0000313" key="1">
    <source>
        <dbReference type="EMBL" id="VVE10646.1"/>
    </source>
</evidence>
<organism evidence="1 2">
    <name type="scientific">Pandoraea communis</name>
    <dbReference type="NCBI Taxonomy" id="2508297"/>
    <lineage>
        <taxon>Bacteria</taxon>
        <taxon>Pseudomonadati</taxon>
        <taxon>Pseudomonadota</taxon>
        <taxon>Betaproteobacteria</taxon>
        <taxon>Burkholderiales</taxon>
        <taxon>Burkholderiaceae</taxon>
        <taxon>Pandoraea</taxon>
    </lineage>
</organism>
<proteinExistence type="predicted"/>
<protein>
    <submittedName>
        <fullName evidence="1">Uncharacterized protein</fullName>
    </submittedName>
</protein>
<evidence type="ECO:0000313" key="2">
    <source>
        <dbReference type="Proteomes" id="UP000337189"/>
    </source>
</evidence>
<dbReference type="Proteomes" id="UP000337189">
    <property type="component" value="Unassembled WGS sequence"/>
</dbReference>
<accession>A0A5E4VEX2</accession>
<dbReference type="EMBL" id="CABPSJ010000003">
    <property type="protein sequence ID" value="VVE10646.1"/>
    <property type="molecule type" value="Genomic_DNA"/>
</dbReference>
<name>A0A5E4VEX2_9BURK</name>
<reference evidence="1 2" key="1">
    <citation type="submission" date="2019-08" db="EMBL/GenBank/DDBJ databases">
        <authorList>
            <person name="Peeters C."/>
        </authorList>
    </citation>
    <scope>NUCLEOTIDE SEQUENCE [LARGE SCALE GENOMIC DNA]</scope>
    <source>
        <strain evidence="1 2">LMG 31110</strain>
    </source>
</reference>
<sequence length="58" mass="6263">MGNRLKPPVGHAFAGFCWVAATAAEDAADTRYRQDFRDILTLASALSRGALARGLEKQ</sequence>